<dbReference type="Proteomes" id="UP001057427">
    <property type="component" value="Segment"/>
</dbReference>
<accession>A0A9E7N749</accession>
<protein>
    <submittedName>
        <fullName evidence="1">Uncharacterized protein</fullName>
    </submittedName>
</protein>
<name>A0A9E7N749_9CAUD</name>
<organism evidence="1 2">
    <name type="scientific">Brevundimonas phage vB_BgoS-Bajun</name>
    <dbReference type="NCBI Taxonomy" id="2948594"/>
    <lineage>
        <taxon>Viruses</taxon>
        <taxon>Duplodnaviria</taxon>
        <taxon>Heunggongvirae</taxon>
        <taxon>Uroviricota</taxon>
        <taxon>Caudoviricetes</taxon>
        <taxon>Dolichocephalovirinae</taxon>
    </lineage>
</organism>
<dbReference type="EMBL" id="ON529858">
    <property type="protein sequence ID" value="UTC29822.1"/>
    <property type="molecule type" value="Genomic_DNA"/>
</dbReference>
<reference evidence="1" key="1">
    <citation type="submission" date="2022-05" db="EMBL/GenBank/DDBJ databases">
        <authorList>
            <person name="Friedrich I."/>
            <person name="Poehlein A."/>
            <person name="Schneider D."/>
            <person name="Hertel R."/>
            <person name="Daniel R."/>
        </authorList>
    </citation>
    <scope>NUCLEOTIDE SEQUENCE</scope>
</reference>
<keyword evidence="2" id="KW-1185">Reference proteome</keyword>
<gene>
    <name evidence="1" type="ORF">BAJUN_01920</name>
</gene>
<evidence type="ECO:0000313" key="1">
    <source>
        <dbReference type="EMBL" id="UTC29822.1"/>
    </source>
</evidence>
<proteinExistence type="predicted"/>
<evidence type="ECO:0000313" key="2">
    <source>
        <dbReference type="Proteomes" id="UP001057427"/>
    </source>
</evidence>
<sequence length="62" mass="6812">MQKRHFEAVAADIRRAYQQAESDGERRGCYAVAHNLAETFAAANPLFDRQRFLVACGVVAGG</sequence>